<dbReference type="AlphaFoldDB" id="B1MXN6"/>
<dbReference type="HOGENOM" id="CLU_083314_1_0_9"/>
<feature type="transmembrane region" description="Helical" evidence="2">
    <location>
        <begin position="178"/>
        <end position="194"/>
    </location>
</feature>
<dbReference type="OrthoDB" id="8607342at2"/>
<dbReference type="PANTHER" id="PTHR36435">
    <property type="entry name" value="SLR1288 PROTEIN"/>
    <property type="match status" value="1"/>
</dbReference>
<dbReference type="Proteomes" id="UP000002166">
    <property type="component" value="Chromosome"/>
</dbReference>
<feature type="domain" description="CAAX prenyl protease 2/Lysostaphin resistance protein A-like" evidence="3">
    <location>
        <begin position="147"/>
        <end position="242"/>
    </location>
</feature>
<evidence type="ECO:0000313" key="4">
    <source>
        <dbReference type="EMBL" id="ACA82288.1"/>
    </source>
</evidence>
<evidence type="ECO:0000256" key="1">
    <source>
        <dbReference type="ARBA" id="ARBA00009067"/>
    </source>
</evidence>
<reference evidence="4 5" key="1">
    <citation type="journal article" date="2008" name="J. Bacteriol.">
        <title>Complete genome sequence of Leuconostoc citreum KM20.</title>
        <authorList>
            <person name="Kim J.F."/>
            <person name="Jeong H."/>
            <person name="Lee J.-S."/>
            <person name="Choi S.-H."/>
            <person name="Ha M."/>
            <person name="Hur C.-G."/>
            <person name="Kim J.-S."/>
            <person name="Lee S."/>
            <person name="Park H.-S."/>
            <person name="Park Y.-H."/>
            <person name="Oh T.K."/>
        </authorList>
    </citation>
    <scope>NUCLEOTIDE SEQUENCE [LARGE SCALE GENOMIC DNA]</scope>
    <source>
        <strain evidence="4 5">KM20</strain>
    </source>
</reference>
<evidence type="ECO:0000259" key="3">
    <source>
        <dbReference type="Pfam" id="PF02517"/>
    </source>
</evidence>
<dbReference type="EMBL" id="DQ489736">
    <property type="protein sequence ID" value="ACA82288.1"/>
    <property type="molecule type" value="Genomic_DNA"/>
</dbReference>
<proteinExistence type="inferred from homology"/>
<dbReference type="STRING" id="349519.LCK_00455"/>
<dbReference type="GO" id="GO:0080120">
    <property type="term" value="P:CAAX-box protein maturation"/>
    <property type="evidence" value="ECO:0007669"/>
    <property type="project" value="UniProtKB-ARBA"/>
</dbReference>
<dbReference type="PANTHER" id="PTHR36435:SF1">
    <property type="entry name" value="CAAX AMINO TERMINAL PROTEASE FAMILY PROTEIN"/>
    <property type="match status" value="1"/>
</dbReference>
<gene>
    <name evidence="4" type="ordered locus">LCK_00455</name>
</gene>
<keyword evidence="4" id="KW-0645">Protease</keyword>
<dbReference type="InterPro" id="IPR052710">
    <property type="entry name" value="CAAX_protease"/>
</dbReference>
<dbReference type="eggNOG" id="COG1266">
    <property type="taxonomic scope" value="Bacteria"/>
</dbReference>
<dbReference type="GO" id="GO:0004175">
    <property type="term" value="F:endopeptidase activity"/>
    <property type="evidence" value="ECO:0007669"/>
    <property type="project" value="UniProtKB-ARBA"/>
</dbReference>
<keyword evidence="4" id="KW-0378">Hydrolase</keyword>
<name>B1MXN6_LEUCK</name>
<feature type="transmembrane region" description="Helical" evidence="2">
    <location>
        <begin position="55"/>
        <end position="77"/>
    </location>
</feature>
<dbReference type="Pfam" id="PF02517">
    <property type="entry name" value="Rce1-like"/>
    <property type="match status" value="1"/>
</dbReference>
<feature type="transmembrane region" description="Helical" evidence="2">
    <location>
        <begin position="141"/>
        <end position="166"/>
    </location>
</feature>
<keyword evidence="2" id="KW-0472">Membrane</keyword>
<sequence length="256" mass="29827">MREKNIWIRKSNLLNLTTQPTPKYLWQRIVNFIVVAFLLMLSPAFLQIAAMQKSVWLQILFIMMLFLSYLAIGYYAYRLLRRTTTAPVFHRINVRHWQHIWYIIGLFFAMLGIEMVVNFLRLTLTGDTTTENQAAIQSLTAHINLVMIAMMIYAIFLAPVVEEIVFRGLVINYFFRKSWWWASIILSGILFAFPHMGKIPTNLSDGLSYLVYMSMGMFLAYVYKHTGNLQDSIAVHFVNNFVTMMPILIMAFVKAL</sequence>
<evidence type="ECO:0000313" key="5">
    <source>
        <dbReference type="Proteomes" id="UP000002166"/>
    </source>
</evidence>
<keyword evidence="5" id="KW-1185">Reference proteome</keyword>
<dbReference type="GO" id="GO:0006508">
    <property type="term" value="P:proteolysis"/>
    <property type="evidence" value="ECO:0007669"/>
    <property type="project" value="UniProtKB-KW"/>
</dbReference>
<organism evidence="4 5">
    <name type="scientific">Leuconostoc citreum (strain KM20)</name>
    <dbReference type="NCBI Taxonomy" id="349519"/>
    <lineage>
        <taxon>Bacteria</taxon>
        <taxon>Bacillati</taxon>
        <taxon>Bacillota</taxon>
        <taxon>Bacilli</taxon>
        <taxon>Lactobacillales</taxon>
        <taxon>Lactobacillaceae</taxon>
        <taxon>Leuconostoc</taxon>
    </lineage>
</organism>
<feature type="transmembrane region" description="Helical" evidence="2">
    <location>
        <begin position="235"/>
        <end position="253"/>
    </location>
</feature>
<protein>
    <submittedName>
        <fullName evidence="4">Predicted metal-dependent membrane protease</fullName>
    </submittedName>
</protein>
<dbReference type="InterPro" id="IPR003675">
    <property type="entry name" value="Rce1/LyrA-like_dom"/>
</dbReference>
<keyword evidence="2" id="KW-0812">Transmembrane</keyword>
<accession>B1MXN6</accession>
<feature type="transmembrane region" description="Helical" evidence="2">
    <location>
        <begin position="100"/>
        <end position="121"/>
    </location>
</feature>
<comment type="similarity">
    <text evidence="1">Belongs to the UPF0177 family.</text>
</comment>
<dbReference type="KEGG" id="lci:LCK_00455"/>
<feature type="transmembrane region" description="Helical" evidence="2">
    <location>
        <begin position="206"/>
        <end position="223"/>
    </location>
</feature>
<keyword evidence="2" id="KW-1133">Transmembrane helix</keyword>
<evidence type="ECO:0000256" key="2">
    <source>
        <dbReference type="SAM" id="Phobius"/>
    </source>
</evidence>
<feature type="transmembrane region" description="Helical" evidence="2">
    <location>
        <begin position="29"/>
        <end position="49"/>
    </location>
</feature>